<dbReference type="Proteomes" id="UP001333102">
    <property type="component" value="Chromosome"/>
</dbReference>
<organism evidence="3 4">
    <name type="scientific">Geochorda subterranea</name>
    <dbReference type="NCBI Taxonomy" id="3109564"/>
    <lineage>
        <taxon>Bacteria</taxon>
        <taxon>Bacillati</taxon>
        <taxon>Bacillota</taxon>
        <taxon>Limnochordia</taxon>
        <taxon>Limnochordales</taxon>
        <taxon>Geochordaceae</taxon>
        <taxon>Geochorda</taxon>
    </lineage>
</organism>
<gene>
    <name evidence="3" type="ORF">VLY81_09865</name>
</gene>
<dbReference type="SUPFAM" id="SSF55347">
    <property type="entry name" value="Glyceraldehyde-3-phosphate dehydrogenase-like, C-terminal domain"/>
    <property type="match status" value="1"/>
</dbReference>
<dbReference type="Gene3D" id="3.30.360.10">
    <property type="entry name" value="Dihydrodipicolinate Reductase, domain 2"/>
    <property type="match status" value="1"/>
</dbReference>
<dbReference type="PANTHER" id="PTHR43377">
    <property type="entry name" value="BILIVERDIN REDUCTASE A"/>
    <property type="match status" value="1"/>
</dbReference>
<accession>A0ABZ1BLY0</accession>
<reference evidence="4" key="1">
    <citation type="submission" date="2023-12" db="EMBL/GenBank/DDBJ databases">
        <title>Novel isolates from deep terrestrial aquifers shed light on the physiology and ecology of the class Limnochordia.</title>
        <authorList>
            <person name="Karnachuk O.V."/>
            <person name="Lukina A.P."/>
            <person name="Avakyan M.R."/>
            <person name="Kadnikov V."/>
            <person name="Begmatov S."/>
            <person name="Beletsky A.V."/>
            <person name="Mardanov A.V."/>
            <person name="Ravin N.V."/>
        </authorList>
    </citation>
    <scope>NUCLEOTIDE SEQUENCE [LARGE SCALE GENOMIC DNA]</scope>
    <source>
        <strain evidence="4">LN</strain>
    </source>
</reference>
<evidence type="ECO:0000313" key="4">
    <source>
        <dbReference type="Proteomes" id="UP001333102"/>
    </source>
</evidence>
<evidence type="ECO:0000259" key="1">
    <source>
        <dbReference type="Pfam" id="PF01408"/>
    </source>
</evidence>
<sequence length="355" mass="39340">MCSSQSSNSKGSERDGMRLLVVGLGIRGVLFATAARRDSRVTLVAGVDNDANRCDRFRDMFGVGAYRSIHEAVERTKPNAAVIATPDDAHLEVAAACANYGLASLIEKPLATDVEEAKRIRYEFQKAGIPCMVAFENRWRPEFVYLRRKIQESGDRVLYFRANLSNRLDVPLEMLSWAARSSPGWFLGPHCVDLMLWLCDMRPVRVHAGASSGVLKSRGLNTIDSLVSTFETEDGRIGVVENHWVLPRGRGSVFDFKVEVVTERFSWSLDFERGAIVEANDSALSYPHTDVAEVQGRLVGFPYLMFSSWVDLVTQGGEWERDLDDAVRVTELVAAAHEAAQTHRVVSVGPSDTTA</sequence>
<proteinExistence type="predicted"/>
<feature type="domain" description="GFO/IDH/MocA-like oxidoreductase" evidence="2">
    <location>
        <begin position="158"/>
        <end position="263"/>
    </location>
</feature>
<dbReference type="EMBL" id="CP141614">
    <property type="protein sequence ID" value="WRP13744.1"/>
    <property type="molecule type" value="Genomic_DNA"/>
</dbReference>
<dbReference type="InterPro" id="IPR000683">
    <property type="entry name" value="Gfo/Idh/MocA-like_OxRdtase_N"/>
</dbReference>
<dbReference type="InterPro" id="IPR036291">
    <property type="entry name" value="NAD(P)-bd_dom_sf"/>
</dbReference>
<name>A0ABZ1BLY0_9FIRM</name>
<dbReference type="InterPro" id="IPR051450">
    <property type="entry name" value="Gfo/Idh/MocA_Oxidoreductases"/>
</dbReference>
<dbReference type="Gene3D" id="3.40.50.720">
    <property type="entry name" value="NAD(P)-binding Rossmann-like Domain"/>
    <property type="match status" value="1"/>
</dbReference>
<protein>
    <submittedName>
        <fullName evidence="3">Gfo/Idh/MocA family oxidoreductase</fullName>
    </submittedName>
</protein>
<dbReference type="PANTHER" id="PTHR43377:SF1">
    <property type="entry name" value="BILIVERDIN REDUCTASE A"/>
    <property type="match status" value="1"/>
</dbReference>
<feature type="domain" description="Gfo/Idh/MocA-like oxidoreductase N-terminal" evidence="1">
    <location>
        <begin position="18"/>
        <end position="135"/>
    </location>
</feature>
<evidence type="ECO:0000313" key="3">
    <source>
        <dbReference type="EMBL" id="WRP13744.1"/>
    </source>
</evidence>
<keyword evidence="4" id="KW-1185">Reference proteome</keyword>
<dbReference type="SUPFAM" id="SSF51735">
    <property type="entry name" value="NAD(P)-binding Rossmann-fold domains"/>
    <property type="match status" value="1"/>
</dbReference>
<dbReference type="Pfam" id="PF01408">
    <property type="entry name" value="GFO_IDH_MocA"/>
    <property type="match status" value="1"/>
</dbReference>
<evidence type="ECO:0000259" key="2">
    <source>
        <dbReference type="Pfam" id="PF22725"/>
    </source>
</evidence>
<dbReference type="RefSeq" id="WP_324667988.1">
    <property type="nucleotide sequence ID" value="NZ_CP141614.1"/>
</dbReference>
<dbReference type="Pfam" id="PF22725">
    <property type="entry name" value="GFO_IDH_MocA_C3"/>
    <property type="match status" value="1"/>
</dbReference>
<dbReference type="InterPro" id="IPR055170">
    <property type="entry name" value="GFO_IDH_MocA-like_dom"/>
</dbReference>